<dbReference type="AlphaFoldDB" id="A0A7X1E3Q2"/>
<evidence type="ECO:0000259" key="1">
    <source>
        <dbReference type="Pfam" id="PF01370"/>
    </source>
</evidence>
<proteinExistence type="predicted"/>
<protein>
    <submittedName>
        <fullName evidence="2">NAD-dependent epimerase/dehydratase family protein</fullName>
    </submittedName>
</protein>
<dbReference type="Pfam" id="PF01370">
    <property type="entry name" value="Epimerase"/>
    <property type="match status" value="1"/>
</dbReference>
<feature type="domain" description="NAD-dependent epimerase/dehydratase" evidence="1">
    <location>
        <begin position="1"/>
        <end position="234"/>
    </location>
</feature>
<dbReference type="InterPro" id="IPR001509">
    <property type="entry name" value="Epimerase_deHydtase"/>
</dbReference>
<accession>A0A7X1E3Q2</accession>
<evidence type="ECO:0000313" key="2">
    <source>
        <dbReference type="EMBL" id="MBC2601203.1"/>
    </source>
</evidence>
<dbReference type="InterPro" id="IPR051783">
    <property type="entry name" value="NAD(P)-dependent_oxidoreduct"/>
</dbReference>
<dbReference type="GO" id="GO:0005737">
    <property type="term" value="C:cytoplasm"/>
    <property type="evidence" value="ECO:0007669"/>
    <property type="project" value="TreeGrafter"/>
</dbReference>
<dbReference type="GO" id="GO:0004029">
    <property type="term" value="F:aldehyde dehydrogenase (NAD+) activity"/>
    <property type="evidence" value="ECO:0007669"/>
    <property type="project" value="TreeGrafter"/>
</dbReference>
<reference evidence="2 3" key="1">
    <citation type="submission" date="2020-07" db="EMBL/GenBank/DDBJ databases">
        <authorList>
            <person name="Feng X."/>
        </authorList>
    </citation>
    <scope>NUCLEOTIDE SEQUENCE [LARGE SCALE GENOMIC DNA]</scope>
    <source>
        <strain evidence="2 3">JCM14086</strain>
    </source>
</reference>
<dbReference type="PANTHER" id="PTHR48079">
    <property type="entry name" value="PROTEIN YEEZ"/>
    <property type="match status" value="1"/>
</dbReference>
<dbReference type="PANTHER" id="PTHR48079:SF6">
    <property type="entry name" value="NAD(P)-BINDING DOMAIN-CONTAINING PROTEIN-RELATED"/>
    <property type="match status" value="1"/>
</dbReference>
<sequence>MLITGATGYLGSAFLERARAEYEVVTLGRHEPARQDPEEGAEATLPLSDSPSFFPCDLAADPIPAKALDGVSIVVHLAGKAHALEERPGSEEESYRKITLDGTQKLLAAAKAQGVKRLIFASTVKVYPENPPEILDETAPTGPKTPYGRTKLEAEEMVLHGGYVPEPVVLRFSMIYGGRETGNMEKMEEAIRRHRFPPIPEFGNLRSRVHIDEAVEALILACRHEKAAGQVFNVTDGAPFSTRELYLSLLAKLDRPPPRWTIPLGALKLLARLGDGIGKLRGKRFVFDSDALQKLTGNAAFSSEKIQRELGFRAQRTAISGRSEGGGPESVGR</sequence>
<dbReference type="Gene3D" id="3.40.50.720">
    <property type="entry name" value="NAD(P)-binding Rossmann-like Domain"/>
    <property type="match status" value="1"/>
</dbReference>
<dbReference type="Proteomes" id="UP000525652">
    <property type="component" value="Unassembled WGS sequence"/>
</dbReference>
<dbReference type="InterPro" id="IPR036291">
    <property type="entry name" value="NAD(P)-bd_dom_sf"/>
</dbReference>
<evidence type="ECO:0000313" key="3">
    <source>
        <dbReference type="Proteomes" id="UP000525652"/>
    </source>
</evidence>
<dbReference type="EMBL" id="JACHVA010000047">
    <property type="protein sequence ID" value="MBC2601203.1"/>
    <property type="molecule type" value="Genomic_DNA"/>
</dbReference>
<keyword evidence="3" id="KW-1185">Reference proteome</keyword>
<dbReference type="SUPFAM" id="SSF51735">
    <property type="entry name" value="NAD(P)-binding Rossmann-fold domains"/>
    <property type="match status" value="1"/>
</dbReference>
<name>A0A7X1E3Q2_9BACT</name>
<gene>
    <name evidence="2" type="ORF">H5P30_05380</name>
</gene>
<comment type="caution">
    <text evidence="2">The sequence shown here is derived from an EMBL/GenBank/DDBJ whole genome shotgun (WGS) entry which is preliminary data.</text>
</comment>
<organism evidence="2 3">
    <name type="scientific">Puniceicoccus vermicola</name>
    <dbReference type="NCBI Taxonomy" id="388746"/>
    <lineage>
        <taxon>Bacteria</taxon>
        <taxon>Pseudomonadati</taxon>
        <taxon>Verrucomicrobiota</taxon>
        <taxon>Opitutia</taxon>
        <taxon>Puniceicoccales</taxon>
        <taxon>Puniceicoccaceae</taxon>
        <taxon>Puniceicoccus</taxon>
    </lineage>
</organism>